<comment type="caution">
    <text evidence="4">The sequence shown here is derived from an EMBL/GenBank/DDBJ whole genome shotgun (WGS) entry which is preliminary data.</text>
</comment>
<dbReference type="Proteomes" id="UP000634136">
    <property type="component" value="Unassembled WGS sequence"/>
</dbReference>
<dbReference type="PANTHER" id="PTHR47447:SF23">
    <property type="entry name" value="PENTACOTRIPEPTIDE-REPEAT REGION OF PRORP DOMAIN-CONTAINING PROTEIN"/>
    <property type="match status" value="1"/>
</dbReference>
<keyword evidence="2" id="KW-0677">Repeat</keyword>
<dbReference type="InterPro" id="IPR011990">
    <property type="entry name" value="TPR-like_helical_dom_sf"/>
</dbReference>
<evidence type="ECO:0000256" key="1">
    <source>
        <dbReference type="ARBA" id="ARBA00007626"/>
    </source>
</evidence>
<dbReference type="NCBIfam" id="TIGR00756">
    <property type="entry name" value="PPR"/>
    <property type="match status" value="2"/>
</dbReference>
<reference evidence="4" key="1">
    <citation type="submission" date="2020-09" db="EMBL/GenBank/DDBJ databases">
        <title>Genome-Enabled Discovery of Anthraquinone Biosynthesis in Senna tora.</title>
        <authorList>
            <person name="Kang S.-H."/>
            <person name="Pandey R.P."/>
            <person name="Lee C.-M."/>
            <person name="Sim J.-S."/>
            <person name="Jeong J.-T."/>
            <person name="Choi B.-S."/>
            <person name="Jung M."/>
            <person name="Ginzburg D."/>
            <person name="Zhao K."/>
            <person name="Won S.Y."/>
            <person name="Oh T.-J."/>
            <person name="Yu Y."/>
            <person name="Kim N.-H."/>
            <person name="Lee O.R."/>
            <person name="Lee T.-H."/>
            <person name="Bashyal P."/>
            <person name="Kim T.-S."/>
            <person name="Lee W.-H."/>
            <person name="Kawkins C."/>
            <person name="Kim C.-K."/>
            <person name="Kim J.S."/>
            <person name="Ahn B.O."/>
            <person name="Rhee S.Y."/>
            <person name="Sohng J.K."/>
        </authorList>
    </citation>
    <scope>NUCLEOTIDE SEQUENCE</scope>
    <source>
        <tissue evidence="4">Leaf</tissue>
    </source>
</reference>
<sequence length="393" mass="45784">MSSLASSRIRIFPPLYFIQTLFCSSKQKFSTKQSDFNSTFSLKTLTSEPDFINPITVQKTLLTFRNDWKCAFEFFNWVEAEYHLQHPTDTHNHMIDILVNEAIETYEKLEKFNLKDDTSYCNVIDALCEYKHVEEAQELIFGKNKNLNIDGKPKFYNIVLRGWFKLGWWSKCRELWEEMDKKGVQKDLHSYAIYMDILCKSGKPSKAKKLYKQMKEKQMKLDVVIYNIAIRAIGLSQGVDFSINVFREMRDLGYKDALEMLDTMRNDGCQPNAISYQFFFACMEKPGELLNLFDRMVESGVRPSMDSYVMLMRKFGRWGFLRPVFIMWKKMEELGCSPDASAYNALIDALVEKGLTDIARKYDEVMLAKGLSSRPRKELGTKLVVTQESPESL</sequence>
<dbReference type="Pfam" id="PF01535">
    <property type="entry name" value="PPR"/>
    <property type="match status" value="2"/>
</dbReference>
<protein>
    <submittedName>
        <fullName evidence="4">Pentatricopeptide repeat-containing protein</fullName>
    </submittedName>
</protein>
<evidence type="ECO:0000313" key="4">
    <source>
        <dbReference type="EMBL" id="KAF7826650.1"/>
    </source>
</evidence>
<dbReference type="Pfam" id="PF13812">
    <property type="entry name" value="PPR_3"/>
    <property type="match status" value="2"/>
</dbReference>
<feature type="repeat" description="PPR" evidence="3">
    <location>
        <begin position="339"/>
        <end position="373"/>
    </location>
</feature>
<feature type="repeat" description="PPR" evidence="3">
    <location>
        <begin position="304"/>
        <end position="338"/>
    </location>
</feature>
<dbReference type="PANTHER" id="PTHR47447">
    <property type="entry name" value="OS03G0856100 PROTEIN"/>
    <property type="match status" value="1"/>
</dbReference>
<dbReference type="OrthoDB" id="185373at2759"/>
<dbReference type="InterPro" id="IPR002885">
    <property type="entry name" value="PPR_rpt"/>
</dbReference>
<dbReference type="EMBL" id="JAAIUW010000006">
    <property type="protein sequence ID" value="KAF7826650.1"/>
    <property type="molecule type" value="Genomic_DNA"/>
</dbReference>
<dbReference type="Pfam" id="PF13041">
    <property type="entry name" value="PPR_2"/>
    <property type="match status" value="1"/>
</dbReference>
<evidence type="ECO:0000256" key="2">
    <source>
        <dbReference type="ARBA" id="ARBA00022737"/>
    </source>
</evidence>
<accession>A0A834TQZ1</accession>
<dbReference type="AlphaFoldDB" id="A0A834TQZ1"/>
<feature type="repeat" description="PPR" evidence="3">
    <location>
        <begin position="152"/>
        <end position="186"/>
    </location>
</feature>
<dbReference type="PROSITE" id="PS51375">
    <property type="entry name" value="PPR"/>
    <property type="match status" value="4"/>
</dbReference>
<name>A0A834TQZ1_9FABA</name>
<proteinExistence type="inferred from homology"/>
<evidence type="ECO:0000313" key="5">
    <source>
        <dbReference type="Proteomes" id="UP000634136"/>
    </source>
</evidence>
<dbReference type="Gene3D" id="1.25.40.10">
    <property type="entry name" value="Tetratricopeptide repeat domain"/>
    <property type="match status" value="3"/>
</dbReference>
<comment type="similarity">
    <text evidence="1">Belongs to the PPR family. P subfamily.</text>
</comment>
<organism evidence="4 5">
    <name type="scientific">Senna tora</name>
    <dbReference type="NCBI Taxonomy" id="362788"/>
    <lineage>
        <taxon>Eukaryota</taxon>
        <taxon>Viridiplantae</taxon>
        <taxon>Streptophyta</taxon>
        <taxon>Embryophyta</taxon>
        <taxon>Tracheophyta</taxon>
        <taxon>Spermatophyta</taxon>
        <taxon>Magnoliopsida</taxon>
        <taxon>eudicotyledons</taxon>
        <taxon>Gunneridae</taxon>
        <taxon>Pentapetalae</taxon>
        <taxon>rosids</taxon>
        <taxon>fabids</taxon>
        <taxon>Fabales</taxon>
        <taxon>Fabaceae</taxon>
        <taxon>Caesalpinioideae</taxon>
        <taxon>Cassia clade</taxon>
        <taxon>Senna</taxon>
    </lineage>
</organism>
<gene>
    <name evidence="4" type="ORF">G2W53_017814</name>
</gene>
<keyword evidence="5" id="KW-1185">Reference proteome</keyword>
<evidence type="ECO:0000256" key="3">
    <source>
        <dbReference type="PROSITE-ProRule" id="PRU00708"/>
    </source>
</evidence>
<feature type="repeat" description="PPR" evidence="3">
    <location>
        <begin position="187"/>
        <end position="221"/>
    </location>
</feature>